<proteinExistence type="predicted"/>
<dbReference type="EMBL" id="FORY01000010">
    <property type="protein sequence ID" value="SFJ79028.1"/>
    <property type="molecule type" value="Genomic_DNA"/>
</dbReference>
<evidence type="ECO:0000256" key="1">
    <source>
        <dbReference type="SAM" id="MobiDB-lite"/>
    </source>
</evidence>
<reference evidence="4 5" key="1">
    <citation type="submission" date="2016-10" db="EMBL/GenBank/DDBJ databases">
        <authorList>
            <person name="de Groot N.N."/>
        </authorList>
    </citation>
    <scope>NUCLEOTIDE SEQUENCE [LARGE SCALE GENOMIC DNA]</scope>
    <source>
        <strain evidence="4 5">CGMCC 1.8891</strain>
    </source>
</reference>
<feature type="chain" id="PRO_5042685626" evidence="2">
    <location>
        <begin position="22"/>
        <end position="126"/>
    </location>
</feature>
<dbReference type="GeneID" id="98665916"/>
<name>A0A1I3U631_9RHOB</name>
<organism evidence="4 5">
    <name type="scientific">Celeribacter halophilus</name>
    <dbReference type="NCBI Taxonomy" id="576117"/>
    <lineage>
        <taxon>Bacteria</taxon>
        <taxon>Pseudomonadati</taxon>
        <taxon>Pseudomonadota</taxon>
        <taxon>Alphaproteobacteria</taxon>
        <taxon>Rhodobacterales</taxon>
        <taxon>Roseobacteraceae</taxon>
        <taxon>Celeribacter</taxon>
    </lineage>
</organism>
<dbReference type="AlphaFoldDB" id="A0A1I3U631"/>
<dbReference type="RefSeq" id="WP_066605461.1">
    <property type="nucleotide sequence ID" value="NZ_FORY01000010.1"/>
</dbReference>
<dbReference type="EMBL" id="JAUOPJ010000019">
    <property type="protein sequence ID" value="MDO6458781.1"/>
    <property type="molecule type" value="Genomic_DNA"/>
</dbReference>
<accession>A0A1I3U631</accession>
<evidence type="ECO:0000313" key="5">
    <source>
        <dbReference type="Proteomes" id="UP000183299"/>
    </source>
</evidence>
<sequence>MTRFAPLVMIAILALSLTASAGMSGILKTAHGIARAGQTNIVICGQNGTETITLNASGEPVSPKDTQECAHCADCSLVPMAALSAQTFNCPSATQGERVQLTLNTLPERSKRIWQPSRGPPSQSKV</sequence>
<keyword evidence="5" id="KW-1185">Reference proteome</keyword>
<evidence type="ECO:0000313" key="3">
    <source>
        <dbReference type="EMBL" id="MDO6458781.1"/>
    </source>
</evidence>
<gene>
    <name evidence="3" type="ORF">Q4494_16990</name>
    <name evidence="4" type="ORF">SAMN04488138_110109</name>
</gene>
<evidence type="ECO:0000313" key="4">
    <source>
        <dbReference type="EMBL" id="SFJ79028.1"/>
    </source>
</evidence>
<dbReference type="Proteomes" id="UP001169823">
    <property type="component" value="Unassembled WGS sequence"/>
</dbReference>
<dbReference type="InterPro" id="IPR021333">
    <property type="entry name" value="DUF2946"/>
</dbReference>
<dbReference type="Proteomes" id="UP000183299">
    <property type="component" value="Unassembled WGS sequence"/>
</dbReference>
<feature type="signal peptide" evidence="2">
    <location>
        <begin position="1"/>
        <end position="21"/>
    </location>
</feature>
<dbReference type="Pfam" id="PF11162">
    <property type="entry name" value="DUF2946"/>
    <property type="match status" value="1"/>
</dbReference>
<feature type="region of interest" description="Disordered" evidence="1">
    <location>
        <begin position="107"/>
        <end position="126"/>
    </location>
</feature>
<dbReference type="STRING" id="576117.SAMN04488138_110109"/>
<evidence type="ECO:0000256" key="2">
    <source>
        <dbReference type="SAM" id="SignalP"/>
    </source>
</evidence>
<dbReference type="OrthoDB" id="7876461at2"/>
<reference evidence="3" key="2">
    <citation type="submission" date="2023-07" db="EMBL/GenBank/DDBJ databases">
        <title>Genome content predicts the carbon catabolic preferences of heterotrophic bacteria.</title>
        <authorList>
            <person name="Gralka M."/>
        </authorList>
    </citation>
    <scope>NUCLEOTIDE SEQUENCE</scope>
    <source>
        <strain evidence="3">I2M02</strain>
    </source>
</reference>
<keyword evidence="2" id="KW-0732">Signal</keyword>
<protein>
    <submittedName>
        <fullName evidence="3">DUF2946 family protein</fullName>
    </submittedName>
</protein>